<dbReference type="Pfam" id="PF04072">
    <property type="entry name" value="LCM"/>
    <property type="match status" value="1"/>
</dbReference>
<dbReference type="RefSeq" id="WP_211695599.1">
    <property type="nucleotide sequence ID" value="NZ_CP046600.1"/>
</dbReference>
<protein>
    <recommendedName>
        <fullName evidence="6">S-adenosyl-L-methionine-dependent methyltransferase</fullName>
        <ecNumber evidence="6">2.1.1.-</ecNumber>
    </recommendedName>
</protein>
<dbReference type="EMBL" id="CP046600">
    <property type="protein sequence ID" value="QUR68028.1"/>
    <property type="molecule type" value="Genomic_DNA"/>
</dbReference>
<dbReference type="EC" id="2.1.1.-" evidence="6"/>
<evidence type="ECO:0000256" key="4">
    <source>
        <dbReference type="ARBA" id="ARBA00022679"/>
    </source>
</evidence>
<name>A0A975JZ19_9MYCO</name>
<evidence type="ECO:0000313" key="8">
    <source>
        <dbReference type="Proteomes" id="UP000682202"/>
    </source>
</evidence>
<sequence length="319" mass="34653">MARTDNHTWTSTKDVAATALGVAAVRAAETRNEDPLIRDPLAKLFVEAAGQNVWSMVTSGAAYDELRSADPELAASMQASLDHIATRTKFFDEFVLAAADAGIRQVVILAAGLDTRAWRLPWPDAITVYELDQPEVLEFKLATLREGEALPAATHVEVPVDLRDDWPQALLRAGFDVTAPAAWLVEGLLPFLSVASQDLLFERVHELSAPNSRVAAEALDGEFLKPGSVARHRARLQRMRTAAATLAELSDVTELWDLSEDRADVADWLRERGWHGSVLTAAQLLARHDRSAPAGLADATPPSLLVTARLDTGDDRQSG</sequence>
<gene>
    <name evidence="7" type="ORF">F6B93_13805</name>
</gene>
<keyword evidence="8" id="KW-1185">Reference proteome</keyword>
<dbReference type="InterPro" id="IPR007213">
    <property type="entry name" value="Ppm1/Ppm2/Tcmp"/>
</dbReference>
<proteinExistence type="inferred from homology"/>
<evidence type="ECO:0000256" key="5">
    <source>
        <dbReference type="ARBA" id="ARBA00022691"/>
    </source>
</evidence>
<evidence type="ECO:0000256" key="3">
    <source>
        <dbReference type="ARBA" id="ARBA00022603"/>
    </source>
</evidence>
<keyword evidence="4 7" id="KW-0808">Transferase</keyword>
<reference evidence="7" key="1">
    <citation type="submission" date="2019-12" db="EMBL/GenBank/DDBJ databases">
        <title>Mycobacterium spongiae sp. nov.</title>
        <authorList>
            <person name="Stinear T."/>
        </authorList>
    </citation>
    <scope>NUCLEOTIDE SEQUENCE</scope>
    <source>
        <strain evidence="7">FSD4b-SM</strain>
    </source>
</reference>
<keyword evidence="3 6" id="KW-0489">Methyltransferase</keyword>
<dbReference type="Proteomes" id="UP000682202">
    <property type="component" value="Chromosome"/>
</dbReference>
<accession>A0A975JZ19</accession>
<dbReference type="Gene3D" id="3.40.50.150">
    <property type="entry name" value="Vaccinia Virus protein VP39"/>
    <property type="match status" value="1"/>
</dbReference>
<organism evidence="7 8">
    <name type="scientific">Mycobacterium spongiae</name>
    <dbReference type="NCBI Taxonomy" id="886343"/>
    <lineage>
        <taxon>Bacteria</taxon>
        <taxon>Bacillati</taxon>
        <taxon>Actinomycetota</taxon>
        <taxon>Actinomycetes</taxon>
        <taxon>Mycobacteriales</taxon>
        <taxon>Mycobacteriaceae</taxon>
        <taxon>Mycobacterium</taxon>
    </lineage>
</organism>
<dbReference type="GO" id="GO:0032259">
    <property type="term" value="P:methylation"/>
    <property type="evidence" value="ECO:0007669"/>
    <property type="project" value="UniProtKB-KW"/>
</dbReference>
<dbReference type="KEGG" id="mspg:F6B93_13805"/>
<dbReference type="GO" id="GO:0008168">
    <property type="term" value="F:methyltransferase activity"/>
    <property type="evidence" value="ECO:0007669"/>
    <property type="project" value="UniProtKB-UniRule"/>
</dbReference>
<dbReference type="InterPro" id="IPR029063">
    <property type="entry name" value="SAM-dependent_MTases_sf"/>
</dbReference>
<dbReference type="NCBIfam" id="TIGR00027">
    <property type="entry name" value="mthyl_TIGR00027"/>
    <property type="match status" value="1"/>
</dbReference>
<dbReference type="InterPro" id="IPR011610">
    <property type="entry name" value="SAM_mthyl_Trfase_ML2640-like"/>
</dbReference>
<evidence type="ECO:0000256" key="1">
    <source>
        <dbReference type="ARBA" id="ARBA00003907"/>
    </source>
</evidence>
<keyword evidence="5 6" id="KW-0949">S-adenosyl-L-methionine</keyword>
<comment type="similarity">
    <text evidence="2 6">Belongs to the UPF0677 family.</text>
</comment>
<evidence type="ECO:0000256" key="6">
    <source>
        <dbReference type="RuleBase" id="RU362030"/>
    </source>
</evidence>
<evidence type="ECO:0000313" key="7">
    <source>
        <dbReference type="EMBL" id="QUR68028.1"/>
    </source>
</evidence>
<comment type="function">
    <text evidence="1 6">Exhibits S-adenosyl-L-methionine-dependent methyltransferase activity.</text>
</comment>
<dbReference type="SUPFAM" id="SSF53335">
    <property type="entry name" value="S-adenosyl-L-methionine-dependent methyltransferases"/>
    <property type="match status" value="1"/>
</dbReference>
<dbReference type="PANTHER" id="PTHR43619">
    <property type="entry name" value="S-ADENOSYL-L-METHIONINE-DEPENDENT METHYLTRANSFERASE YKTD-RELATED"/>
    <property type="match status" value="1"/>
</dbReference>
<evidence type="ECO:0000256" key="2">
    <source>
        <dbReference type="ARBA" id="ARBA00008138"/>
    </source>
</evidence>
<dbReference type="PANTHER" id="PTHR43619:SF2">
    <property type="entry name" value="S-ADENOSYL-L-METHIONINE-DEPENDENT METHYLTRANSFERASES SUPERFAMILY PROTEIN"/>
    <property type="match status" value="1"/>
</dbReference>
<dbReference type="AlphaFoldDB" id="A0A975JZ19"/>